<proteinExistence type="predicted"/>
<dbReference type="Gene3D" id="1.10.443.10">
    <property type="entry name" value="Intergrase catalytic core"/>
    <property type="match status" value="1"/>
</dbReference>
<reference evidence="3 4" key="1">
    <citation type="submission" date="2008-07" db="EMBL/GenBank/DDBJ databases">
        <authorList>
            <person name="El-Sayed N."/>
            <person name="Caler E."/>
            <person name="Inman J."/>
            <person name="Amedeo P."/>
            <person name="Hass B."/>
            <person name="Wortman J."/>
        </authorList>
    </citation>
    <scope>NUCLEOTIDE SEQUENCE [LARGE SCALE GENOMIC DNA]</scope>
    <source>
        <strain evidence="4">ATCC 50983 / TXsc</strain>
    </source>
</reference>
<dbReference type="OrthoDB" id="472553at2759"/>
<gene>
    <name evidence="3" type="ORF">Pmar_PMAR003654</name>
</gene>
<evidence type="ECO:0000259" key="2">
    <source>
        <dbReference type="PROSITE" id="PS51898"/>
    </source>
</evidence>
<dbReference type="RefSeq" id="XP_002784395.1">
    <property type="nucleotide sequence ID" value="XM_002784349.1"/>
</dbReference>
<dbReference type="PROSITE" id="PS51898">
    <property type="entry name" value="TYR_RECOMBINASE"/>
    <property type="match status" value="1"/>
</dbReference>
<dbReference type="InterPro" id="IPR013762">
    <property type="entry name" value="Integrase-like_cat_sf"/>
</dbReference>
<accession>C5KHX9</accession>
<dbReference type="InterPro" id="IPR002104">
    <property type="entry name" value="Integrase_catalytic"/>
</dbReference>
<dbReference type="InterPro" id="IPR052925">
    <property type="entry name" value="Phage_Integrase-like_Recomb"/>
</dbReference>
<protein>
    <recommendedName>
        <fullName evidence="2">Tyr recombinase domain-containing protein</fullName>
    </recommendedName>
</protein>
<dbReference type="OMA" id="TAINHYE"/>
<sequence>MYETIYKYVNTIRIESRLFEVAPLSVADEEYVRLALQSAKRILRNRKQKRTVTLTLDQIKRVVCLTPPSGRAISVVAFLTGIFCLLRLKEVASLTPADVTTSLCGSYLKVYIKCSKTDQSGSGQTVILGCSHGKPCGSPCGDRICPMHRLMEVLSNGPGIAAKPTLFGLSYNQLSKDINALVETVFRDTDPELEVGRKTSHSMRRTGVCLLADAKVPLHEIAEYGRWKDATTVENVYLRDRSHRASREKHFSGKMLACLDRSDILVPASVGGEQASASSSSAVEVDFVWDEKPISN</sequence>
<dbReference type="EMBL" id="GG673069">
    <property type="protein sequence ID" value="EER16191.1"/>
    <property type="molecule type" value="Genomic_DNA"/>
</dbReference>
<dbReference type="GO" id="GO:0015074">
    <property type="term" value="P:DNA integration"/>
    <property type="evidence" value="ECO:0007669"/>
    <property type="project" value="InterPro"/>
</dbReference>
<dbReference type="InParanoid" id="C5KHX9"/>
<dbReference type="PANTHER" id="PTHR34605">
    <property type="entry name" value="PHAGE_INTEGRASE DOMAIN-CONTAINING PROTEIN"/>
    <property type="match status" value="1"/>
</dbReference>
<organism evidence="4">
    <name type="scientific">Perkinsus marinus (strain ATCC 50983 / TXsc)</name>
    <dbReference type="NCBI Taxonomy" id="423536"/>
    <lineage>
        <taxon>Eukaryota</taxon>
        <taxon>Sar</taxon>
        <taxon>Alveolata</taxon>
        <taxon>Perkinsozoa</taxon>
        <taxon>Perkinsea</taxon>
        <taxon>Perkinsida</taxon>
        <taxon>Perkinsidae</taxon>
        <taxon>Perkinsus</taxon>
    </lineage>
</organism>
<dbReference type="InterPro" id="IPR011010">
    <property type="entry name" value="DNA_brk_join_enz"/>
</dbReference>
<keyword evidence="1" id="KW-0233">DNA recombination</keyword>
<keyword evidence="4" id="KW-1185">Reference proteome</keyword>
<evidence type="ECO:0000313" key="4">
    <source>
        <dbReference type="Proteomes" id="UP000007800"/>
    </source>
</evidence>
<dbReference type="PANTHER" id="PTHR34605:SF4">
    <property type="entry name" value="DNA ADENINE METHYLTRANSFERASE"/>
    <property type="match status" value="1"/>
</dbReference>
<feature type="domain" description="Tyr recombinase" evidence="2">
    <location>
        <begin position="49"/>
        <end position="251"/>
    </location>
</feature>
<evidence type="ECO:0000256" key="1">
    <source>
        <dbReference type="ARBA" id="ARBA00023172"/>
    </source>
</evidence>
<evidence type="ECO:0000313" key="3">
    <source>
        <dbReference type="EMBL" id="EER16191.1"/>
    </source>
</evidence>
<name>C5KHX9_PERM5</name>
<dbReference type="AlphaFoldDB" id="C5KHX9"/>
<dbReference type="GeneID" id="9061329"/>
<dbReference type="SUPFAM" id="SSF56349">
    <property type="entry name" value="DNA breaking-rejoining enzymes"/>
    <property type="match status" value="1"/>
</dbReference>
<dbReference type="GO" id="GO:0003677">
    <property type="term" value="F:DNA binding"/>
    <property type="evidence" value="ECO:0007669"/>
    <property type="project" value="InterPro"/>
</dbReference>
<dbReference type="GO" id="GO:0006310">
    <property type="term" value="P:DNA recombination"/>
    <property type="evidence" value="ECO:0007669"/>
    <property type="project" value="UniProtKB-KW"/>
</dbReference>
<dbReference type="Proteomes" id="UP000007800">
    <property type="component" value="Unassembled WGS sequence"/>
</dbReference>